<feature type="transmembrane region" description="Helical" evidence="6">
    <location>
        <begin position="52"/>
        <end position="70"/>
    </location>
</feature>
<dbReference type="Pfam" id="PF01943">
    <property type="entry name" value="Polysacc_synt"/>
    <property type="match status" value="1"/>
</dbReference>
<keyword evidence="8" id="KW-1185">Reference proteome</keyword>
<evidence type="ECO:0000256" key="6">
    <source>
        <dbReference type="SAM" id="Phobius"/>
    </source>
</evidence>
<keyword evidence="5 6" id="KW-0472">Membrane</keyword>
<dbReference type="Proteomes" id="UP000188184">
    <property type="component" value="Chromosome"/>
</dbReference>
<name>A0A1Q2L5F3_9BACL</name>
<dbReference type="GO" id="GO:0005886">
    <property type="term" value="C:plasma membrane"/>
    <property type="evidence" value="ECO:0007669"/>
    <property type="project" value="UniProtKB-SubCell"/>
</dbReference>
<feature type="transmembrane region" description="Helical" evidence="6">
    <location>
        <begin position="20"/>
        <end position="40"/>
    </location>
</feature>
<dbReference type="EMBL" id="CP019640">
    <property type="protein sequence ID" value="AQQ55142.1"/>
    <property type="molecule type" value="Genomic_DNA"/>
</dbReference>
<feature type="transmembrane region" description="Helical" evidence="6">
    <location>
        <begin position="343"/>
        <end position="363"/>
    </location>
</feature>
<evidence type="ECO:0000256" key="1">
    <source>
        <dbReference type="ARBA" id="ARBA00004651"/>
    </source>
</evidence>
<keyword evidence="3 6" id="KW-0812">Transmembrane</keyword>
<dbReference type="InterPro" id="IPR050833">
    <property type="entry name" value="Poly_Biosynth_Transport"/>
</dbReference>
<comment type="subcellular location">
    <subcellularLocation>
        <location evidence="1">Cell membrane</location>
        <topology evidence="1">Multi-pass membrane protein</topology>
    </subcellularLocation>
</comment>
<evidence type="ECO:0000256" key="3">
    <source>
        <dbReference type="ARBA" id="ARBA00022692"/>
    </source>
</evidence>
<feature type="transmembrane region" description="Helical" evidence="6">
    <location>
        <begin position="257"/>
        <end position="283"/>
    </location>
</feature>
<organism evidence="7 8">
    <name type="scientific">Planococcus lenghuensis</name>
    <dbReference type="NCBI Taxonomy" id="2213202"/>
    <lineage>
        <taxon>Bacteria</taxon>
        <taxon>Bacillati</taxon>
        <taxon>Bacillota</taxon>
        <taxon>Bacilli</taxon>
        <taxon>Bacillales</taxon>
        <taxon>Caryophanaceae</taxon>
        <taxon>Planococcus</taxon>
    </lineage>
</organism>
<feature type="transmembrane region" description="Helical" evidence="6">
    <location>
        <begin position="400"/>
        <end position="418"/>
    </location>
</feature>
<dbReference type="KEGG" id="pmar:B0X71_14550"/>
<evidence type="ECO:0000256" key="5">
    <source>
        <dbReference type="ARBA" id="ARBA00023136"/>
    </source>
</evidence>
<proteinExistence type="predicted"/>
<dbReference type="AlphaFoldDB" id="A0A1Q2L5F3"/>
<feature type="transmembrane region" description="Helical" evidence="6">
    <location>
        <begin position="174"/>
        <end position="200"/>
    </location>
</feature>
<feature type="transmembrane region" description="Helical" evidence="6">
    <location>
        <begin position="90"/>
        <end position="109"/>
    </location>
</feature>
<evidence type="ECO:0000313" key="7">
    <source>
        <dbReference type="EMBL" id="AQQ55142.1"/>
    </source>
</evidence>
<evidence type="ECO:0008006" key="9">
    <source>
        <dbReference type="Google" id="ProtNLM"/>
    </source>
</evidence>
<gene>
    <name evidence="7" type="ORF">B0X71_14550</name>
</gene>
<feature type="transmembrane region" description="Helical" evidence="6">
    <location>
        <begin position="147"/>
        <end position="168"/>
    </location>
</feature>
<sequence length="432" mass="48352">MAELLFDRTKVKISLKKNILWVFLGNLVYAICQWGILISITKLGSPEIVGQYALGLAIAAPYFIFFNMNLRTVMVTYQTEKYAFREYLTLRIMMLIVALLVSFISSLFFTLNLVTLAVVLLVSLSKLVESISDIFHGTFQSMEKMRLIAVSKILKGIISLFVIVFFMYQTGNLLVALAGLVLSWLAILFFYDYKACFSVLVSSMPKNNRQKYKIYWTRKNLKELLSISVPLGVVAGLDSLHLNVPRYFIEHLYGEEMLGFFVAVTYLMVIGSTIIGAIGQAVLPRLSILYSNKEFNAFIKFTFSFIVFSFIIGLFGVLISVIIGKEALALIYSPEYAAFSTTLNWTMVAATIWYVSSAVGTSINATRQFIAQIPIYMLMTGACSLSSYFLIPAFGLPGGAMALCIGMMVRLVISLFILQRNISIVRNKGVQV</sequence>
<keyword evidence="4 6" id="KW-1133">Transmembrane helix</keyword>
<evidence type="ECO:0000256" key="2">
    <source>
        <dbReference type="ARBA" id="ARBA00022475"/>
    </source>
</evidence>
<feature type="transmembrane region" description="Helical" evidence="6">
    <location>
        <begin position="115"/>
        <end position="135"/>
    </location>
</feature>
<keyword evidence="2" id="KW-1003">Cell membrane</keyword>
<dbReference type="InterPro" id="IPR002797">
    <property type="entry name" value="Polysacc_synth"/>
</dbReference>
<evidence type="ECO:0000256" key="4">
    <source>
        <dbReference type="ARBA" id="ARBA00022989"/>
    </source>
</evidence>
<feature type="transmembrane region" description="Helical" evidence="6">
    <location>
        <begin position="303"/>
        <end position="323"/>
    </location>
</feature>
<feature type="transmembrane region" description="Helical" evidence="6">
    <location>
        <begin position="221"/>
        <end position="237"/>
    </location>
</feature>
<evidence type="ECO:0000313" key="8">
    <source>
        <dbReference type="Proteomes" id="UP000188184"/>
    </source>
</evidence>
<protein>
    <recommendedName>
        <fullName evidence="9">Polysaccharide biosynthesis protein</fullName>
    </recommendedName>
</protein>
<dbReference type="RefSeq" id="WP_198038619.1">
    <property type="nucleotide sequence ID" value="NZ_CP019640.1"/>
</dbReference>
<reference evidence="7 8" key="1">
    <citation type="submission" date="2017-02" db="EMBL/GenBank/DDBJ databases">
        <title>The complete genomic sequence of a novel cold adapted crude oil-degrading bacterium Planococcus qaidamina Y42.</title>
        <authorList>
            <person name="Yang R."/>
        </authorList>
    </citation>
    <scope>NUCLEOTIDE SEQUENCE [LARGE SCALE GENOMIC DNA]</scope>
    <source>
        <strain evidence="7 8">Y42</strain>
    </source>
</reference>
<accession>A0A1Q2L5F3</accession>
<feature type="transmembrane region" description="Helical" evidence="6">
    <location>
        <begin position="375"/>
        <end position="394"/>
    </location>
</feature>
<dbReference type="PANTHER" id="PTHR30250:SF11">
    <property type="entry name" value="O-ANTIGEN TRANSPORTER-RELATED"/>
    <property type="match status" value="1"/>
</dbReference>
<dbReference type="PANTHER" id="PTHR30250">
    <property type="entry name" value="PST FAMILY PREDICTED COLANIC ACID TRANSPORTER"/>
    <property type="match status" value="1"/>
</dbReference>